<sequence>MTVDENQLLSVDIHLSKLVDWLIDRRHCPKDWSERALAIRSKIQRSIQDMPENDEIKRLLESSCLDYFCCVKIMEILKETEKDSRNMFGMYSSQRMKDWKTIVSTYEKNSVYLAECSQILQRNVAYEIPALKKQITKVQQTRDECHLRHVELEKNIHEIEKQYIQLCTEMSIKGESVEAELNERIEYLPILCNELVTEKLNLLKQVLNFYEEFVVYFHQRKDSDLLSILKYLVYNGNLTVYEWRTGHAPTTIERPIQNYKTINAKNENEDETNQIIGLDDDNNLTIESIEIEQEKSPIKIVEDSIDLDTDNGIDWSAIDTVPELLDPSVDRNIPTTQSITDAINEAVIIEQQNERDGGIARGNDALTLLENRSTYILFMNNLNRLQSFLRQCLSECNINGTILMTFIMQNAPFSIQNKTENDLKTYLLAIDSIYSQILTKQFERLFLMRDSSKYRERLLQKFQQKTTTIERNRYLQREYDEKTQRCNKDEIELKQKLNLLIHYTKHLKEQLSDGEFELILGLKVAPSFILS</sequence>
<evidence type="ECO:0000313" key="3">
    <source>
        <dbReference type="EMBL" id="CAF0859185.1"/>
    </source>
</evidence>
<proteinExistence type="inferred from homology"/>
<feature type="coiled-coil region" evidence="2">
    <location>
        <begin position="142"/>
        <end position="169"/>
    </location>
</feature>
<evidence type="ECO:0008006" key="6">
    <source>
        <dbReference type="Google" id="ProtNLM"/>
    </source>
</evidence>
<comment type="caution">
    <text evidence="3">The sequence shown here is derived from an EMBL/GenBank/DDBJ whole genome shotgun (WGS) entry which is preliminary data.</text>
</comment>
<dbReference type="AlphaFoldDB" id="A0A813WKG9"/>
<accession>A0A813WKG9</accession>
<dbReference type="EMBL" id="CAJNOQ010001001">
    <property type="protein sequence ID" value="CAF0859185.1"/>
    <property type="molecule type" value="Genomic_DNA"/>
</dbReference>
<evidence type="ECO:0000256" key="1">
    <source>
        <dbReference type="ARBA" id="ARBA00007478"/>
    </source>
</evidence>
<dbReference type="GO" id="GO:0012505">
    <property type="term" value="C:endomembrane system"/>
    <property type="evidence" value="ECO:0007669"/>
    <property type="project" value="TreeGrafter"/>
</dbReference>
<keyword evidence="5" id="KW-1185">Reference proteome</keyword>
<dbReference type="PANTHER" id="PTHR14894">
    <property type="entry name" value="CDK5 REGULATORY SUBUNIT-ASSOCIATED PROTEIN 3"/>
    <property type="match status" value="1"/>
</dbReference>
<dbReference type="InterPro" id="IPR008491">
    <property type="entry name" value="CDK5RAP3"/>
</dbReference>
<dbReference type="GO" id="GO:0007346">
    <property type="term" value="P:regulation of mitotic cell cycle"/>
    <property type="evidence" value="ECO:0007669"/>
    <property type="project" value="TreeGrafter"/>
</dbReference>
<evidence type="ECO:0000313" key="5">
    <source>
        <dbReference type="Proteomes" id="UP000663829"/>
    </source>
</evidence>
<dbReference type="EMBL" id="CAJOBC010001001">
    <property type="protein sequence ID" value="CAF3646814.1"/>
    <property type="molecule type" value="Genomic_DNA"/>
</dbReference>
<organism evidence="3 5">
    <name type="scientific">Didymodactylos carnosus</name>
    <dbReference type="NCBI Taxonomy" id="1234261"/>
    <lineage>
        <taxon>Eukaryota</taxon>
        <taxon>Metazoa</taxon>
        <taxon>Spiralia</taxon>
        <taxon>Gnathifera</taxon>
        <taxon>Rotifera</taxon>
        <taxon>Eurotatoria</taxon>
        <taxon>Bdelloidea</taxon>
        <taxon>Philodinida</taxon>
        <taxon>Philodinidae</taxon>
        <taxon>Didymodactylos</taxon>
    </lineage>
</organism>
<dbReference type="Proteomes" id="UP000681722">
    <property type="component" value="Unassembled WGS sequence"/>
</dbReference>
<keyword evidence="2" id="KW-0175">Coiled coil</keyword>
<evidence type="ECO:0000256" key="2">
    <source>
        <dbReference type="SAM" id="Coils"/>
    </source>
</evidence>
<dbReference type="Pfam" id="PF05600">
    <property type="entry name" value="CDK5RAP3"/>
    <property type="match status" value="1"/>
</dbReference>
<reference evidence="3" key="1">
    <citation type="submission" date="2021-02" db="EMBL/GenBank/DDBJ databases">
        <authorList>
            <person name="Nowell W R."/>
        </authorList>
    </citation>
    <scope>NUCLEOTIDE SEQUENCE</scope>
</reference>
<evidence type="ECO:0000313" key="4">
    <source>
        <dbReference type="EMBL" id="CAF3646814.1"/>
    </source>
</evidence>
<protein>
    <recommendedName>
        <fullName evidence="6">CDK5 regulatory subunit-associated protein 3</fullName>
    </recommendedName>
</protein>
<dbReference type="OrthoDB" id="340432at2759"/>
<dbReference type="Proteomes" id="UP000663829">
    <property type="component" value="Unassembled WGS sequence"/>
</dbReference>
<name>A0A813WKG9_9BILA</name>
<comment type="similarity">
    <text evidence="1">Belongs to the CDK5RAP3 family.</text>
</comment>
<dbReference type="PANTHER" id="PTHR14894:SF0">
    <property type="entry name" value="CDK5 REGULATORY SUBUNIT-ASSOCIATED PROTEIN 3"/>
    <property type="match status" value="1"/>
</dbReference>
<gene>
    <name evidence="3" type="ORF">GPM918_LOCUS6494</name>
    <name evidence="4" type="ORF">SRO942_LOCUS6494</name>
</gene>